<dbReference type="Proteomes" id="UP000054821">
    <property type="component" value="Unassembled WGS sequence"/>
</dbReference>
<dbReference type="PANTHER" id="PTHR41390">
    <property type="entry name" value="CHROMOSOME 7, WHOLE GENOME SHOTGUN SEQUENCE"/>
    <property type="match status" value="1"/>
</dbReference>
<keyword evidence="1" id="KW-0472">Membrane</keyword>
<accession>A0A2P4ZHN2</accession>
<dbReference type="PANTHER" id="PTHR41390:SF1">
    <property type="entry name" value="NADH-UBIQUINONE OXIDOREDUCTASE 213 KDA SUBUNIT"/>
    <property type="match status" value="1"/>
</dbReference>
<protein>
    <submittedName>
        <fullName evidence="3">Uncharacterized protein</fullName>
    </submittedName>
</protein>
<dbReference type="RefSeq" id="XP_018658765.2">
    <property type="nucleotide sequence ID" value="XM_018807988.2"/>
</dbReference>
<keyword evidence="4" id="KW-1185">Reference proteome</keyword>
<evidence type="ECO:0000313" key="3">
    <source>
        <dbReference type="EMBL" id="PON23796.1"/>
    </source>
</evidence>
<keyword evidence="1" id="KW-0812">Transmembrane</keyword>
<evidence type="ECO:0000256" key="2">
    <source>
        <dbReference type="SAM" id="SignalP"/>
    </source>
</evidence>
<reference evidence="3 4" key="1">
    <citation type="journal article" date="2016" name="Genome Announc.">
        <title>Draft Whole-Genome Sequence of Trichoderma gamsii T6085, a Promising Biocontrol Agent of Fusarium Head Blight on Wheat.</title>
        <authorList>
            <person name="Baroncelli R."/>
            <person name="Zapparata A."/>
            <person name="Piaggeschi G."/>
            <person name="Sarrocco S."/>
            <person name="Vannacci G."/>
        </authorList>
    </citation>
    <scope>NUCLEOTIDE SEQUENCE [LARGE SCALE GENOMIC DNA]</scope>
    <source>
        <strain evidence="3 4">T6085</strain>
    </source>
</reference>
<dbReference type="AlphaFoldDB" id="A0A2P4ZHN2"/>
<dbReference type="EMBL" id="JPDN02000027">
    <property type="protein sequence ID" value="PON23796.1"/>
    <property type="molecule type" value="Genomic_DNA"/>
</dbReference>
<evidence type="ECO:0000313" key="4">
    <source>
        <dbReference type="Proteomes" id="UP000054821"/>
    </source>
</evidence>
<gene>
    <name evidence="3" type="ORF">TGAM01_v207443</name>
</gene>
<feature type="transmembrane region" description="Helical" evidence="1">
    <location>
        <begin position="38"/>
        <end position="59"/>
    </location>
</feature>
<proteinExistence type="predicted"/>
<organism evidence="3 4">
    <name type="scientific">Trichoderma gamsii</name>
    <dbReference type="NCBI Taxonomy" id="398673"/>
    <lineage>
        <taxon>Eukaryota</taxon>
        <taxon>Fungi</taxon>
        <taxon>Dikarya</taxon>
        <taxon>Ascomycota</taxon>
        <taxon>Pezizomycotina</taxon>
        <taxon>Sordariomycetes</taxon>
        <taxon>Hypocreomycetidae</taxon>
        <taxon>Hypocreales</taxon>
        <taxon>Hypocreaceae</taxon>
        <taxon>Trichoderma</taxon>
    </lineage>
</organism>
<sequence>MDIHQRRHCLFILLIALIFTLCRNNIRSHTCWLTSIGLYFHILSSYSLIPNLCVIVSLSQQENSIMSNKPEPSSGAIQQQQRKNRGLIPPELVDLLVTPVQVGAWSGAVGVMAGVAGAIARDTSPVASGAVTGFQWFALGGSFWFTRSVTVRAMGGDQQLRPVDKTIASTVGGSAAGAVAGLIRGPGKILPAMVMWGVLGAGGQMVANGLSNRKPKVKDENDSWFRSKWSPLKKLTDQEYIDMMEEKILRVEADIALIDDRITELKSIDQKTKDENRT</sequence>
<dbReference type="GeneID" id="29988071"/>
<evidence type="ECO:0000256" key="1">
    <source>
        <dbReference type="SAM" id="Phobius"/>
    </source>
</evidence>
<keyword evidence="1" id="KW-1133">Transmembrane helix</keyword>
<feature type="signal peptide" evidence="2">
    <location>
        <begin position="1"/>
        <end position="24"/>
    </location>
</feature>
<feature type="chain" id="PRO_5015184210" evidence="2">
    <location>
        <begin position="25"/>
        <end position="278"/>
    </location>
</feature>
<dbReference type="STRING" id="398673.A0A2P4ZHN2"/>
<keyword evidence="2" id="KW-0732">Signal</keyword>
<comment type="caution">
    <text evidence="3">The sequence shown here is derived from an EMBL/GenBank/DDBJ whole genome shotgun (WGS) entry which is preliminary data.</text>
</comment>
<name>A0A2P4ZHN2_9HYPO</name>